<dbReference type="OrthoDB" id="2670729at2759"/>
<keyword evidence="3" id="KW-1185">Reference proteome</keyword>
<feature type="compositionally biased region" description="Low complexity" evidence="1">
    <location>
        <begin position="256"/>
        <end position="266"/>
    </location>
</feature>
<dbReference type="STRING" id="1353009.A0A1Y2IE43"/>
<feature type="region of interest" description="Disordered" evidence="1">
    <location>
        <begin position="206"/>
        <end position="324"/>
    </location>
</feature>
<evidence type="ECO:0000256" key="1">
    <source>
        <dbReference type="SAM" id="MobiDB-lite"/>
    </source>
</evidence>
<dbReference type="Proteomes" id="UP000193067">
    <property type="component" value="Unassembled WGS sequence"/>
</dbReference>
<protein>
    <submittedName>
        <fullName evidence="2">Uncharacterized protein</fullName>
    </submittedName>
</protein>
<accession>A0A1Y2IE43</accession>
<evidence type="ECO:0000313" key="2">
    <source>
        <dbReference type="EMBL" id="OSC99378.1"/>
    </source>
</evidence>
<evidence type="ECO:0000313" key="3">
    <source>
        <dbReference type="Proteomes" id="UP000193067"/>
    </source>
</evidence>
<feature type="compositionally biased region" description="Basic and acidic residues" evidence="1">
    <location>
        <begin position="208"/>
        <end position="220"/>
    </location>
</feature>
<proteinExistence type="predicted"/>
<dbReference type="EMBL" id="KZ084128">
    <property type="protein sequence ID" value="OSC99378.1"/>
    <property type="molecule type" value="Genomic_DNA"/>
</dbReference>
<organism evidence="2 3">
    <name type="scientific">Trametes coccinea (strain BRFM310)</name>
    <name type="common">Pycnoporus coccineus</name>
    <dbReference type="NCBI Taxonomy" id="1353009"/>
    <lineage>
        <taxon>Eukaryota</taxon>
        <taxon>Fungi</taxon>
        <taxon>Dikarya</taxon>
        <taxon>Basidiomycota</taxon>
        <taxon>Agaricomycotina</taxon>
        <taxon>Agaricomycetes</taxon>
        <taxon>Polyporales</taxon>
        <taxon>Polyporaceae</taxon>
        <taxon>Trametes</taxon>
    </lineage>
</organism>
<reference evidence="2 3" key="1">
    <citation type="journal article" date="2015" name="Biotechnol. Biofuels">
        <title>Enhanced degradation of softwood versus hardwood by the white-rot fungus Pycnoporus coccineus.</title>
        <authorList>
            <person name="Couturier M."/>
            <person name="Navarro D."/>
            <person name="Chevret D."/>
            <person name="Henrissat B."/>
            <person name="Piumi F."/>
            <person name="Ruiz-Duenas F.J."/>
            <person name="Martinez A.T."/>
            <person name="Grigoriev I.V."/>
            <person name="Riley R."/>
            <person name="Lipzen A."/>
            <person name="Berrin J.G."/>
            <person name="Master E.R."/>
            <person name="Rosso M.N."/>
        </authorList>
    </citation>
    <scope>NUCLEOTIDE SEQUENCE [LARGE SCALE GENOMIC DNA]</scope>
    <source>
        <strain evidence="2 3">BRFM310</strain>
    </source>
</reference>
<gene>
    <name evidence="2" type="ORF">PYCCODRAFT_1470278</name>
</gene>
<dbReference type="AlphaFoldDB" id="A0A1Y2IE43"/>
<sequence length="402" mass="45180">MVRSFPGPPGNLPVNSGSGGERLEIPGGYSALALPRGYGAEADVHVPIGPEAYRVPKAESTGTSTSTYWSDEETERLLVAIFGDTEKELQPITQFEHFEKNPERACRKIEAEVFKGSRSMSAIKSRYMRLRKIFQNFLTFEGHTGGGGDPDLKRPKNWKSLSLDDVEERLAKTRAAGKECGDMTARLYKRWQENGWYDMFYGQLQDHPNMRRPDEMEYRSGRLSPYQPVAAEREDTSESSEQSGSEDNDPDRNAASDDASAPSTPSKRPVQAKTPLKRTSPSPALRASDRSKTPRHSTVTAKRPGVPEPKHPGKVSKTQSLSNRTGEFLSATSTYLQTAHDTSKQQLELATRQFTSSEARHERKLGLEERQVAIEEKRLQKEIQTEERRAAQMISNRRPRRL</sequence>
<name>A0A1Y2IE43_TRAC3</name>